<name>A0ABT3QB84_9PROT</name>
<evidence type="ECO:0000313" key="2">
    <source>
        <dbReference type="Proteomes" id="UP001301152"/>
    </source>
</evidence>
<protein>
    <submittedName>
        <fullName evidence="1">Uncharacterized protein</fullName>
    </submittedName>
</protein>
<keyword evidence="2" id="KW-1185">Reference proteome</keyword>
<sequence length="469" mass="52611">MAISYPAIKAGLTNQKIAIIGLIHKALRDKKSLTLPSLTSYYPETRKHDFCSFEKIYKEATLERALSAFGLSSVAEPEPEMTDSGQCFLEGADRWAETALKGQVEWPDLTCQIIRHLQPSDLLLDFCRLLLQKIKAEGITHAIQLRVENDWQSYAEHVLASFAAPHEEYKPTFLEIIQKAKRTWGNTFTKAYVLSDEGGLPADKETIRAEVLKELGVELFWKSDFLSPSILSSNLISSIIDFEIALALPFFAGNSRSTFACFVSFEKFCRTGRYAKNHYIYNNSGPHLMLRYDNGALMAPEQLKDALFARQPLLEVSPYDREWALTLTAHLAQTGDFISRTQFVMGVPSGHLVIDGSSDPLRSIEGFQLDVNSPLPSLEYRARNKEGRHTPWQPAGSFCGSRGKNAPLTGFSFRIKGPASLTTDCIYAARFSEHSEVIHAKNGEWCTLGNDHNLTAIHLLFRPQKPFGR</sequence>
<evidence type="ECO:0000313" key="1">
    <source>
        <dbReference type="EMBL" id="MCX2562547.1"/>
    </source>
</evidence>
<dbReference type="EMBL" id="JAPIUZ010000001">
    <property type="protein sequence ID" value="MCX2562547.1"/>
    <property type="molecule type" value="Genomic_DNA"/>
</dbReference>
<dbReference type="Proteomes" id="UP001301152">
    <property type="component" value="Unassembled WGS sequence"/>
</dbReference>
<accession>A0ABT3QB84</accession>
<gene>
    <name evidence="1" type="ORF">OQ497_01000</name>
</gene>
<comment type="caution">
    <text evidence="1">The sequence shown here is derived from an EMBL/GenBank/DDBJ whole genome shotgun (WGS) entry which is preliminary data.</text>
</comment>
<dbReference type="RefSeq" id="WP_173559378.1">
    <property type="nucleotide sequence ID" value="NZ_JAERKX010000001.1"/>
</dbReference>
<proteinExistence type="predicted"/>
<dbReference type="Gene3D" id="3.40.50.11350">
    <property type="match status" value="1"/>
</dbReference>
<organism evidence="1 2">
    <name type="scientific">Acetobacter thailandicus</name>
    <dbReference type="NCBI Taxonomy" id="1502842"/>
    <lineage>
        <taxon>Bacteria</taxon>
        <taxon>Pseudomonadati</taxon>
        <taxon>Pseudomonadota</taxon>
        <taxon>Alphaproteobacteria</taxon>
        <taxon>Acetobacterales</taxon>
        <taxon>Acetobacteraceae</taxon>
        <taxon>Acetobacter</taxon>
    </lineage>
</organism>
<reference evidence="1 2" key="1">
    <citation type="submission" date="2022-11" db="EMBL/GenBank/DDBJ databases">
        <title>Genome sequencing of Acetobacter type strain.</title>
        <authorList>
            <person name="Heo J."/>
            <person name="Lee D."/>
            <person name="Han B.-H."/>
            <person name="Hong S.-B."/>
            <person name="Kwon S.-W."/>
        </authorList>
    </citation>
    <scope>NUCLEOTIDE SEQUENCE [LARGE SCALE GENOMIC DNA]</scope>
    <source>
        <strain evidence="1 2">KACC 21253</strain>
    </source>
</reference>